<reference evidence="1 2" key="1">
    <citation type="submission" date="2016-10" db="EMBL/GenBank/DDBJ databases">
        <authorList>
            <person name="de Groot N.N."/>
        </authorList>
    </citation>
    <scope>NUCLEOTIDE SEQUENCE [LARGE SCALE GENOMIC DNA]</scope>
    <source>
        <strain evidence="1 2">CGMCC 4.5681</strain>
    </source>
</reference>
<dbReference type="Gene3D" id="3.30.530.20">
    <property type="match status" value="1"/>
</dbReference>
<dbReference type="AlphaFoldDB" id="A0A1G9K2B2"/>
<dbReference type="CDD" id="cd07820">
    <property type="entry name" value="SRPBCC_3"/>
    <property type="match status" value="1"/>
</dbReference>
<organism evidence="1 2">
    <name type="scientific">Nonomuraea maritima</name>
    <dbReference type="NCBI Taxonomy" id="683260"/>
    <lineage>
        <taxon>Bacteria</taxon>
        <taxon>Bacillati</taxon>
        <taxon>Actinomycetota</taxon>
        <taxon>Actinomycetes</taxon>
        <taxon>Streptosporangiales</taxon>
        <taxon>Streptosporangiaceae</taxon>
        <taxon>Nonomuraea</taxon>
    </lineage>
</organism>
<dbReference type="SUPFAM" id="SSF55961">
    <property type="entry name" value="Bet v1-like"/>
    <property type="match status" value="1"/>
</dbReference>
<proteinExistence type="predicted"/>
<name>A0A1G9K2B2_9ACTN</name>
<dbReference type="OrthoDB" id="9801773at2"/>
<dbReference type="STRING" id="683260.SAMN05421874_121115"/>
<dbReference type="EMBL" id="FNFB01000021">
    <property type="protein sequence ID" value="SDL44050.1"/>
    <property type="molecule type" value="Genomic_DNA"/>
</dbReference>
<sequence>MSRFELATLVLAPPEPVFDLSLSVELHLGSMRGAREQAVAGVTSGHLVLGDTVTWRARHFGVPWRLTSVISAYERPAFFVDEQVRGPFRHWHHAHTFEATRENGTEATLMRDVVDFSAPAGPLGAVAELLVLRRYMTALMLRRNAYLKRIAEAAMP</sequence>
<dbReference type="Proteomes" id="UP000198683">
    <property type="component" value="Unassembled WGS sequence"/>
</dbReference>
<keyword evidence="2" id="KW-1185">Reference proteome</keyword>
<gene>
    <name evidence="1" type="ORF">SAMN05421874_121115</name>
</gene>
<dbReference type="InterPro" id="IPR023393">
    <property type="entry name" value="START-like_dom_sf"/>
</dbReference>
<dbReference type="RefSeq" id="WP_090770685.1">
    <property type="nucleotide sequence ID" value="NZ_FNFB01000021.1"/>
</dbReference>
<evidence type="ECO:0000313" key="2">
    <source>
        <dbReference type="Proteomes" id="UP000198683"/>
    </source>
</evidence>
<protein>
    <submittedName>
        <fullName evidence="1">Ligand-binding SRPBCC domain-containing protein</fullName>
    </submittedName>
</protein>
<accession>A0A1G9K2B2</accession>
<evidence type="ECO:0000313" key="1">
    <source>
        <dbReference type="EMBL" id="SDL44050.1"/>
    </source>
</evidence>